<dbReference type="GO" id="GO:0005829">
    <property type="term" value="C:cytosol"/>
    <property type="evidence" value="ECO:0007669"/>
    <property type="project" value="TreeGrafter"/>
</dbReference>
<evidence type="ECO:0000256" key="1">
    <source>
        <dbReference type="ARBA" id="ARBA00007789"/>
    </source>
</evidence>
<dbReference type="InterPro" id="IPR011251">
    <property type="entry name" value="Luciferase-like_dom"/>
</dbReference>
<evidence type="ECO:0000259" key="3">
    <source>
        <dbReference type="Pfam" id="PF00296"/>
    </source>
</evidence>
<feature type="domain" description="Luciferase-like" evidence="3">
    <location>
        <begin position="10"/>
        <end position="241"/>
    </location>
</feature>
<dbReference type="RefSeq" id="WP_101072364.1">
    <property type="nucleotide sequence ID" value="NZ_PISP01000001.1"/>
</dbReference>
<gene>
    <name evidence="4" type="ORF">CWD77_06030</name>
</gene>
<keyword evidence="5" id="KW-1185">Reference proteome</keyword>
<reference evidence="4 5" key="1">
    <citation type="submission" date="2017-11" db="EMBL/GenBank/DDBJ databases">
        <title>Rhodohalobacter 15182 sp. nov., isolated from a salt lake.</title>
        <authorList>
            <person name="Han S."/>
        </authorList>
    </citation>
    <scope>NUCLEOTIDE SEQUENCE [LARGE SCALE GENOMIC DNA]</scope>
    <source>
        <strain evidence="4 5">15182</strain>
    </source>
</reference>
<dbReference type="PANTHER" id="PTHR30137">
    <property type="entry name" value="LUCIFERASE-LIKE MONOOXYGENASE"/>
    <property type="match status" value="1"/>
</dbReference>
<dbReference type="AlphaFoldDB" id="A0A2N0VLF0"/>
<dbReference type="Pfam" id="PF00296">
    <property type="entry name" value="Bac_luciferase"/>
    <property type="match status" value="1"/>
</dbReference>
<sequence>MSLKKPGTPFSILDLAVVTEGSSISGAISNSRDLAIQAEDLGYNRFWMAEHHNMENIASSATSVLLGHIAEATTKIRVGSGGVMLPNHSPLVIAEQFGTLASIYPGRIDLGLGRAPGTDQVTANAIRSDRMQQVQKFPEHIKQLQKYLSTENSTAAVRAFPGEGTEIPIWILGSSTDSAFLAAELGLPYAFASHFAPQQLMPAIQLYRRHFKPSKQLDSPYIMPLVNIIASETDEQAEYLSTSMKQMFMGVITGERKPMPPPVDDMDSIWNEHVKYGVNQMLTYSFIGSKETIEKDVNHFIDQTGADEIMIASYIYDHNERVKSHRLFSEVMSATFA</sequence>
<protein>
    <recommendedName>
        <fullName evidence="2">Luciferase-like monooxygenase</fullName>
    </recommendedName>
</protein>
<dbReference type="CDD" id="cd00347">
    <property type="entry name" value="Flavin_utilizing_monoxygenases"/>
    <property type="match status" value="1"/>
</dbReference>
<dbReference type="InterPro" id="IPR036661">
    <property type="entry name" value="Luciferase-like_sf"/>
</dbReference>
<dbReference type="InterPro" id="IPR050766">
    <property type="entry name" value="Bact_Lucif_Oxidored"/>
</dbReference>
<dbReference type="SUPFAM" id="SSF51679">
    <property type="entry name" value="Bacterial luciferase-like"/>
    <property type="match status" value="1"/>
</dbReference>
<dbReference type="EMBL" id="PISP01000001">
    <property type="protein sequence ID" value="PKD45012.1"/>
    <property type="molecule type" value="Genomic_DNA"/>
</dbReference>
<dbReference type="NCBIfam" id="TIGR03558">
    <property type="entry name" value="oxido_grp_1"/>
    <property type="match status" value="1"/>
</dbReference>
<dbReference type="FunFam" id="3.20.20.30:FF:000002">
    <property type="entry name" value="LLM class flavin-dependent oxidoreductase"/>
    <property type="match status" value="1"/>
</dbReference>
<proteinExistence type="predicted"/>
<evidence type="ECO:0000256" key="2">
    <source>
        <dbReference type="ARBA" id="ARBA00074555"/>
    </source>
</evidence>
<dbReference type="OrthoDB" id="9780518at2"/>
<evidence type="ECO:0000313" key="4">
    <source>
        <dbReference type="EMBL" id="PKD45012.1"/>
    </source>
</evidence>
<accession>A0A2N0VLF0</accession>
<comment type="caution">
    <text evidence="4">The sequence shown here is derived from an EMBL/GenBank/DDBJ whole genome shotgun (WGS) entry which is preliminary data.</text>
</comment>
<name>A0A2N0VLF0_9BACT</name>
<dbReference type="Proteomes" id="UP000233398">
    <property type="component" value="Unassembled WGS sequence"/>
</dbReference>
<organism evidence="4 5">
    <name type="scientific">Rhodohalobacter barkolensis</name>
    <dbReference type="NCBI Taxonomy" id="2053187"/>
    <lineage>
        <taxon>Bacteria</taxon>
        <taxon>Pseudomonadati</taxon>
        <taxon>Balneolota</taxon>
        <taxon>Balneolia</taxon>
        <taxon>Balneolales</taxon>
        <taxon>Balneolaceae</taxon>
        <taxon>Rhodohalobacter</taxon>
    </lineage>
</organism>
<dbReference type="GO" id="GO:0016705">
    <property type="term" value="F:oxidoreductase activity, acting on paired donors, with incorporation or reduction of molecular oxygen"/>
    <property type="evidence" value="ECO:0007669"/>
    <property type="project" value="InterPro"/>
</dbReference>
<dbReference type="Gene3D" id="3.20.20.30">
    <property type="entry name" value="Luciferase-like domain"/>
    <property type="match status" value="1"/>
</dbReference>
<dbReference type="InterPro" id="IPR019949">
    <property type="entry name" value="CmoO-like"/>
</dbReference>
<evidence type="ECO:0000313" key="5">
    <source>
        <dbReference type="Proteomes" id="UP000233398"/>
    </source>
</evidence>
<dbReference type="PANTHER" id="PTHR30137:SF6">
    <property type="entry name" value="LUCIFERASE-LIKE MONOOXYGENASE"/>
    <property type="match status" value="1"/>
</dbReference>
<comment type="similarity">
    <text evidence="1">To bacterial alkanal monooxygenase alpha and beta chains.</text>
</comment>